<organism evidence="10 11">
    <name type="scientific">Aidingimonas halophila</name>
    <dbReference type="NCBI Taxonomy" id="574349"/>
    <lineage>
        <taxon>Bacteria</taxon>
        <taxon>Pseudomonadati</taxon>
        <taxon>Pseudomonadota</taxon>
        <taxon>Gammaproteobacteria</taxon>
        <taxon>Oceanospirillales</taxon>
        <taxon>Halomonadaceae</taxon>
        <taxon>Aidingimonas</taxon>
    </lineage>
</organism>
<keyword evidence="3 8" id="KW-0812">Transmembrane</keyword>
<dbReference type="InterPro" id="IPR002524">
    <property type="entry name" value="Cation_efflux"/>
</dbReference>
<dbReference type="NCBIfam" id="NF033827">
    <property type="entry name" value="CDF_efflux_DmeF"/>
    <property type="match status" value="1"/>
</dbReference>
<evidence type="ECO:0000256" key="5">
    <source>
        <dbReference type="ARBA" id="ARBA00022989"/>
    </source>
</evidence>
<evidence type="ECO:0000256" key="6">
    <source>
        <dbReference type="ARBA" id="ARBA00023065"/>
    </source>
</evidence>
<dbReference type="OrthoDB" id="271709at2"/>
<dbReference type="AlphaFoldDB" id="A0A1H3CYI0"/>
<dbReference type="NCBIfam" id="TIGR01297">
    <property type="entry name" value="CDF"/>
    <property type="match status" value="1"/>
</dbReference>
<evidence type="ECO:0000256" key="7">
    <source>
        <dbReference type="ARBA" id="ARBA00023136"/>
    </source>
</evidence>
<keyword evidence="7 8" id="KW-0472">Membrane</keyword>
<keyword evidence="5 8" id="KW-1133">Transmembrane helix</keyword>
<dbReference type="STRING" id="574349.SAMN05443545_106127"/>
<dbReference type="PANTHER" id="PTHR45755">
    <property type="match status" value="1"/>
</dbReference>
<dbReference type="GO" id="GO:0005385">
    <property type="term" value="F:zinc ion transmembrane transporter activity"/>
    <property type="evidence" value="ECO:0007669"/>
    <property type="project" value="InterPro"/>
</dbReference>
<reference evidence="10 11" key="1">
    <citation type="submission" date="2016-10" db="EMBL/GenBank/DDBJ databases">
        <authorList>
            <person name="de Groot N.N."/>
        </authorList>
    </citation>
    <scope>NUCLEOTIDE SEQUENCE [LARGE SCALE GENOMIC DNA]</scope>
    <source>
        <strain evidence="10 11">DSM 19219</strain>
    </source>
</reference>
<dbReference type="PANTHER" id="PTHR45755:SF4">
    <property type="entry name" value="ZINC TRANSPORTER 7"/>
    <property type="match status" value="1"/>
</dbReference>
<feature type="transmembrane region" description="Helical" evidence="8">
    <location>
        <begin position="28"/>
        <end position="48"/>
    </location>
</feature>
<dbReference type="Proteomes" id="UP000198500">
    <property type="component" value="Unassembled WGS sequence"/>
</dbReference>
<feature type="transmembrane region" description="Helical" evidence="8">
    <location>
        <begin position="212"/>
        <end position="229"/>
    </location>
</feature>
<evidence type="ECO:0000313" key="10">
    <source>
        <dbReference type="EMBL" id="SDX58509.1"/>
    </source>
</evidence>
<gene>
    <name evidence="10" type="ORF">SAMN05443545_106127</name>
</gene>
<proteinExistence type="predicted"/>
<keyword evidence="4" id="KW-0864">Zinc transport</keyword>
<dbReference type="GO" id="GO:0016020">
    <property type="term" value="C:membrane"/>
    <property type="evidence" value="ECO:0007669"/>
    <property type="project" value="UniProtKB-SubCell"/>
</dbReference>
<feature type="transmembrane region" description="Helical" evidence="8">
    <location>
        <begin position="180"/>
        <end position="200"/>
    </location>
</feature>
<feature type="transmembrane region" description="Helical" evidence="8">
    <location>
        <begin position="89"/>
        <end position="111"/>
    </location>
</feature>
<protein>
    <submittedName>
        <fullName evidence="10">Cation diffusion facilitator family transporter</fullName>
    </submittedName>
</protein>
<feature type="transmembrane region" description="Helical" evidence="8">
    <location>
        <begin position="131"/>
        <end position="150"/>
    </location>
</feature>
<dbReference type="RefSeq" id="WP_092570228.1">
    <property type="nucleotide sequence ID" value="NZ_BMXH01000005.1"/>
</dbReference>
<feature type="transmembrane region" description="Helical" evidence="8">
    <location>
        <begin position="60"/>
        <end position="77"/>
    </location>
</feature>
<dbReference type="InterPro" id="IPR045316">
    <property type="entry name" value="Msc2-like"/>
</dbReference>
<evidence type="ECO:0000256" key="2">
    <source>
        <dbReference type="ARBA" id="ARBA00022448"/>
    </source>
</evidence>
<evidence type="ECO:0000256" key="1">
    <source>
        <dbReference type="ARBA" id="ARBA00004141"/>
    </source>
</evidence>
<dbReference type="InterPro" id="IPR058533">
    <property type="entry name" value="Cation_efflux_TM"/>
</dbReference>
<evidence type="ECO:0000256" key="3">
    <source>
        <dbReference type="ARBA" id="ARBA00022692"/>
    </source>
</evidence>
<name>A0A1H3CYI0_9GAMM</name>
<sequence>MHIRDVDLWKHDHTFDQDRKRPGERRTLIVVLLTVVTMVVEILAGVFYGSMALLADGLHMGSHATALGIAVFAYAYARRHAADTRFSFGTGKVNALGGFTGAILLVGFALYMGVESIGRLFNPVAIAFDKAILVAVIGLGVNGLSAWILGGSEHSGHHHHHAQADDEHTHDDRDHNRRSAYFHVLADALTSLLAIFALLAAKYLGWQWMDPVMGLVGMLLITRWSWGLLKDTSRVLLDRQVTTLDHSIRQAIEDGTHDRISDLHVWSIGPGIYAGIVALVSDNPQPPDIYRKKIQHRLPELVHTTLEIEHCPHAHQ</sequence>
<comment type="subcellular location">
    <subcellularLocation>
        <location evidence="1">Membrane</location>
        <topology evidence="1">Multi-pass membrane protein</topology>
    </subcellularLocation>
</comment>
<evidence type="ECO:0000313" key="11">
    <source>
        <dbReference type="Proteomes" id="UP000198500"/>
    </source>
</evidence>
<keyword evidence="2" id="KW-0813">Transport</keyword>
<accession>A0A1H3CYI0</accession>
<keyword evidence="11" id="KW-1185">Reference proteome</keyword>
<evidence type="ECO:0000256" key="8">
    <source>
        <dbReference type="SAM" id="Phobius"/>
    </source>
</evidence>
<evidence type="ECO:0000259" key="9">
    <source>
        <dbReference type="Pfam" id="PF01545"/>
    </source>
</evidence>
<dbReference type="GO" id="GO:0006882">
    <property type="term" value="P:intracellular zinc ion homeostasis"/>
    <property type="evidence" value="ECO:0007669"/>
    <property type="project" value="InterPro"/>
</dbReference>
<dbReference type="EMBL" id="FNNI01000006">
    <property type="protein sequence ID" value="SDX58509.1"/>
    <property type="molecule type" value="Genomic_DNA"/>
</dbReference>
<dbReference type="Gene3D" id="1.20.1510.10">
    <property type="entry name" value="Cation efflux protein transmembrane domain"/>
    <property type="match status" value="1"/>
</dbReference>
<dbReference type="Pfam" id="PF01545">
    <property type="entry name" value="Cation_efflux"/>
    <property type="match status" value="1"/>
</dbReference>
<keyword evidence="6" id="KW-0406">Ion transport</keyword>
<keyword evidence="4" id="KW-0862">Zinc</keyword>
<dbReference type="InterPro" id="IPR027469">
    <property type="entry name" value="Cation_efflux_TMD_sf"/>
</dbReference>
<dbReference type="SUPFAM" id="SSF161111">
    <property type="entry name" value="Cation efflux protein transmembrane domain-like"/>
    <property type="match status" value="1"/>
</dbReference>
<feature type="domain" description="Cation efflux protein transmembrane" evidence="9">
    <location>
        <begin position="28"/>
        <end position="237"/>
    </location>
</feature>
<evidence type="ECO:0000256" key="4">
    <source>
        <dbReference type="ARBA" id="ARBA00022906"/>
    </source>
</evidence>